<dbReference type="STRING" id="436010.A0A166P516"/>
<evidence type="ECO:0000313" key="4">
    <source>
        <dbReference type="Proteomes" id="UP000076532"/>
    </source>
</evidence>
<feature type="transmembrane region" description="Helical" evidence="1">
    <location>
        <begin position="156"/>
        <end position="175"/>
    </location>
</feature>
<feature type="transmembrane region" description="Helical" evidence="1">
    <location>
        <begin position="80"/>
        <end position="103"/>
    </location>
</feature>
<dbReference type="Pfam" id="PF20151">
    <property type="entry name" value="DUF6533"/>
    <property type="match status" value="1"/>
</dbReference>
<name>A0A166P516_9AGAM</name>
<keyword evidence="4" id="KW-1185">Reference proteome</keyword>
<dbReference type="InterPro" id="IPR045340">
    <property type="entry name" value="DUF6533"/>
</dbReference>
<gene>
    <name evidence="3" type="ORF">FIBSPDRAFT_1041315</name>
</gene>
<evidence type="ECO:0000313" key="3">
    <source>
        <dbReference type="EMBL" id="KZP25716.1"/>
    </source>
</evidence>
<dbReference type="Proteomes" id="UP000076532">
    <property type="component" value="Unassembled WGS sequence"/>
</dbReference>
<reference evidence="3 4" key="1">
    <citation type="journal article" date="2016" name="Mol. Biol. Evol.">
        <title>Comparative Genomics of Early-Diverging Mushroom-Forming Fungi Provides Insights into the Origins of Lignocellulose Decay Capabilities.</title>
        <authorList>
            <person name="Nagy L.G."/>
            <person name="Riley R."/>
            <person name="Tritt A."/>
            <person name="Adam C."/>
            <person name="Daum C."/>
            <person name="Floudas D."/>
            <person name="Sun H."/>
            <person name="Yadav J.S."/>
            <person name="Pangilinan J."/>
            <person name="Larsson K.H."/>
            <person name="Matsuura K."/>
            <person name="Barry K."/>
            <person name="Labutti K."/>
            <person name="Kuo R."/>
            <person name="Ohm R.A."/>
            <person name="Bhattacharya S.S."/>
            <person name="Shirouzu T."/>
            <person name="Yoshinaga Y."/>
            <person name="Martin F.M."/>
            <person name="Grigoriev I.V."/>
            <person name="Hibbett D.S."/>
        </authorList>
    </citation>
    <scope>NUCLEOTIDE SEQUENCE [LARGE SCALE GENOMIC DNA]</scope>
    <source>
        <strain evidence="3 4">CBS 109695</strain>
    </source>
</reference>
<proteinExistence type="predicted"/>
<feature type="domain" description="DUF6533" evidence="2">
    <location>
        <begin position="17"/>
        <end position="60"/>
    </location>
</feature>
<accession>A0A166P516</accession>
<dbReference type="EMBL" id="KV417519">
    <property type="protein sequence ID" value="KZP25716.1"/>
    <property type="molecule type" value="Genomic_DNA"/>
</dbReference>
<keyword evidence="1" id="KW-0812">Transmembrane</keyword>
<feature type="transmembrane region" description="Helical" evidence="1">
    <location>
        <begin position="50"/>
        <end position="74"/>
    </location>
</feature>
<protein>
    <recommendedName>
        <fullName evidence="2">DUF6533 domain-containing protein</fullName>
    </recommendedName>
</protein>
<dbReference type="AlphaFoldDB" id="A0A166P516"/>
<keyword evidence="1" id="KW-0472">Membrane</keyword>
<keyword evidence="1" id="KW-1133">Transmembrane helix</keyword>
<evidence type="ECO:0000256" key="1">
    <source>
        <dbReference type="SAM" id="Phobius"/>
    </source>
</evidence>
<dbReference type="OrthoDB" id="2637653at2759"/>
<feature type="transmembrane region" description="Helical" evidence="1">
    <location>
        <begin position="115"/>
        <end position="134"/>
    </location>
</feature>
<organism evidence="3 4">
    <name type="scientific">Athelia psychrophila</name>
    <dbReference type="NCBI Taxonomy" id="1759441"/>
    <lineage>
        <taxon>Eukaryota</taxon>
        <taxon>Fungi</taxon>
        <taxon>Dikarya</taxon>
        <taxon>Basidiomycota</taxon>
        <taxon>Agaricomycotina</taxon>
        <taxon>Agaricomycetes</taxon>
        <taxon>Agaricomycetidae</taxon>
        <taxon>Atheliales</taxon>
        <taxon>Atheliaceae</taxon>
        <taxon>Athelia</taxon>
    </lineage>
</organism>
<evidence type="ECO:0000259" key="2">
    <source>
        <dbReference type="Pfam" id="PF20151"/>
    </source>
</evidence>
<sequence>MHFQEFALLRYARSNTLGGLVFVCWEALVTHDNEVQFIWSKPNTSFIKWLFLYIRYAGILGQILHLFVAIHYPLSSSQCASWFIVQCGITQAMMTALEMVLILRVYALYNRSYRVAAAMMLFILAEITITSMVVRDMVPTVDFGPTCFTALPHKHAAYYTAGALSTQLTIVALTLHKSSATSLSRWSNNALSGSLFLHHHDSLRGPTSRKNTTAFRPY</sequence>